<gene>
    <name evidence="2" type="ORF">ciss_03940</name>
</gene>
<dbReference type="SUPFAM" id="SSF88723">
    <property type="entry name" value="PIN domain-like"/>
    <property type="match status" value="1"/>
</dbReference>
<dbReference type="Pfam" id="PF01850">
    <property type="entry name" value="PIN"/>
    <property type="match status" value="1"/>
</dbReference>
<evidence type="ECO:0000313" key="3">
    <source>
        <dbReference type="Proteomes" id="UP000187338"/>
    </source>
</evidence>
<reference evidence="3" key="1">
    <citation type="submission" date="2016-12" db="EMBL/GenBank/DDBJ databases">
        <title>Draft Genome Sequences od Carboxydothermus pertinax and islandicus, Hydrogenogenic Carboxydotrophic Bacteria.</title>
        <authorList>
            <person name="Fukuyama Y."/>
            <person name="Ohmae K."/>
            <person name="Yoneda Y."/>
            <person name="Yoshida T."/>
            <person name="Sako Y."/>
        </authorList>
    </citation>
    <scope>NUCLEOTIDE SEQUENCE [LARGE SCALE GENOMIC DNA]</scope>
    <source>
        <strain evidence="3">SET</strain>
    </source>
</reference>
<dbReference type="AlphaFoldDB" id="A0A1L8D018"/>
<proteinExistence type="predicted"/>
<keyword evidence="3" id="KW-1185">Reference proteome</keyword>
<evidence type="ECO:0000313" key="2">
    <source>
        <dbReference type="EMBL" id="GAV24461.1"/>
    </source>
</evidence>
<dbReference type="Gene3D" id="3.40.50.1010">
    <property type="entry name" value="5'-nuclease"/>
    <property type="match status" value="1"/>
</dbReference>
<dbReference type="Proteomes" id="UP000187338">
    <property type="component" value="Unassembled WGS sequence"/>
</dbReference>
<evidence type="ECO:0000259" key="1">
    <source>
        <dbReference type="Pfam" id="PF01850"/>
    </source>
</evidence>
<sequence length="136" mass="15379">MKYLWIDANIILRFITGSPPEMAEKTLELMKRVEKGEVCLRVSSLVLAEVVWVLSSFYKFSKHEIANSLIPFINADGIATENPTLLVQALQVMADKDIDFVDAYLASLARFHDEIICSFDDDFKKLDVKLITPPGK</sequence>
<dbReference type="InterPro" id="IPR002716">
    <property type="entry name" value="PIN_dom"/>
</dbReference>
<name>A0A1L8D018_9THEO</name>
<accession>A0A1L8D018</accession>
<feature type="domain" description="PIN" evidence="1">
    <location>
        <begin position="6"/>
        <end position="128"/>
    </location>
</feature>
<dbReference type="STRING" id="661089.ciss_03940"/>
<dbReference type="RefSeq" id="WP_075864661.1">
    <property type="nucleotide sequence ID" value="NZ_BDJL01000007.1"/>
</dbReference>
<dbReference type="InterPro" id="IPR029060">
    <property type="entry name" value="PIN-like_dom_sf"/>
</dbReference>
<dbReference type="EMBL" id="BDJL01000007">
    <property type="protein sequence ID" value="GAV24461.1"/>
    <property type="molecule type" value="Genomic_DNA"/>
</dbReference>
<comment type="caution">
    <text evidence="2">The sequence shown here is derived from an EMBL/GenBank/DDBJ whole genome shotgun (WGS) entry which is preliminary data.</text>
</comment>
<protein>
    <submittedName>
        <fullName evidence="2">Twitching motility protein PilT</fullName>
    </submittedName>
</protein>
<dbReference type="OrthoDB" id="9789052at2"/>
<organism evidence="2 3">
    <name type="scientific">Carboxydothermus islandicus</name>
    <dbReference type="NCBI Taxonomy" id="661089"/>
    <lineage>
        <taxon>Bacteria</taxon>
        <taxon>Bacillati</taxon>
        <taxon>Bacillota</taxon>
        <taxon>Clostridia</taxon>
        <taxon>Thermoanaerobacterales</taxon>
        <taxon>Thermoanaerobacteraceae</taxon>
        <taxon>Carboxydothermus</taxon>
    </lineage>
</organism>